<evidence type="ECO:0000256" key="3">
    <source>
        <dbReference type="PROSITE-ProRule" id="PRU00339"/>
    </source>
</evidence>
<dbReference type="Pfam" id="PF13432">
    <property type="entry name" value="TPR_16"/>
    <property type="match status" value="1"/>
</dbReference>
<keyword evidence="5" id="KW-1185">Reference proteome</keyword>
<protein>
    <submittedName>
        <fullName evidence="4">Tetratricopeptide repeat protein</fullName>
    </submittedName>
</protein>
<keyword evidence="1" id="KW-0677">Repeat</keyword>
<feature type="repeat" description="TPR" evidence="3">
    <location>
        <begin position="92"/>
        <end position="125"/>
    </location>
</feature>
<keyword evidence="2 3" id="KW-0802">TPR repeat</keyword>
<dbReference type="PANTHER" id="PTHR44858:SF1">
    <property type="entry name" value="UDP-N-ACETYLGLUCOSAMINE--PEPTIDE N-ACETYLGLUCOSAMINYLTRANSFERASE SPINDLY-RELATED"/>
    <property type="match status" value="1"/>
</dbReference>
<evidence type="ECO:0000313" key="4">
    <source>
        <dbReference type="EMBL" id="MEE4545262.1"/>
    </source>
</evidence>
<reference evidence="4 5" key="1">
    <citation type="submission" date="2023-12" db="EMBL/GenBank/DDBJ databases">
        <title>Streptomyces sp. V4-01.</title>
        <authorList>
            <person name="Somphong A."/>
            <person name="Phongsopitanun W."/>
        </authorList>
    </citation>
    <scope>NUCLEOTIDE SEQUENCE [LARGE SCALE GENOMIC DNA]</scope>
    <source>
        <strain evidence="4 5">V4-01</strain>
    </source>
</reference>
<dbReference type="EMBL" id="JAZEWV010000026">
    <property type="protein sequence ID" value="MEE4545262.1"/>
    <property type="molecule type" value="Genomic_DNA"/>
</dbReference>
<comment type="caution">
    <text evidence="4">The sequence shown here is derived from an EMBL/GenBank/DDBJ whole genome shotgun (WGS) entry which is preliminary data.</text>
</comment>
<gene>
    <name evidence="4" type="ORF">V2S66_25245</name>
</gene>
<feature type="non-terminal residue" evidence="4">
    <location>
        <position position="1"/>
    </location>
</feature>
<dbReference type="PANTHER" id="PTHR44858">
    <property type="entry name" value="TETRATRICOPEPTIDE REPEAT PROTEIN 6"/>
    <property type="match status" value="1"/>
</dbReference>
<dbReference type="Pfam" id="PF13414">
    <property type="entry name" value="TPR_11"/>
    <property type="match status" value="1"/>
</dbReference>
<feature type="repeat" description="TPR" evidence="3">
    <location>
        <begin position="58"/>
        <end position="91"/>
    </location>
</feature>
<name>A0ABU7PJ45_9ACTN</name>
<evidence type="ECO:0000313" key="5">
    <source>
        <dbReference type="Proteomes" id="UP001344658"/>
    </source>
</evidence>
<dbReference type="Proteomes" id="UP001344658">
    <property type="component" value="Unassembled WGS sequence"/>
</dbReference>
<feature type="repeat" description="TPR" evidence="3">
    <location>
        <begin position="24"/>
        <end position="57"/>
    </location>
</feature>
<sequence length="237" mass="26163">RQAGRFGEAVADYTAALEVDPSLTWLLVERGEAHRQADQFGEAVADYTAALEVDPSLTWALVQRGQAHRHAGRFGEAVADYTAALEIDPSLTWLLVERGEAHRQADQFDEAIADYTAALQQDPTNAWMHYLLGLVLRGKGLGGEDEPWGRAVELLNRDAQNGPDAVHAHGNLLIVFCAMGDWRAASEQLEYFLAFAPAENRVREAMKDLEDLAGTLPIDADQLGQVRYRLQRTLDAP</sequence>
<evidence type="ECO:0000256" key="1">
    <source>
        <dbReference type="ARBA" id="ARBA00022737"/>
    </source>
</evidence>
<accession>A0ABU7PJ45</accession>
<dbReference type="PROSITE" id="PS50005">
    <property type="entry name" value="TPR"/>
    <property type="match status" value="3"/>
</dbReference>
<dbReference type="RefSeq" id="WP_330798709.1">
    <property type="nucleotide sequence ID" value="NZ_JAZEWV010000026.1"/>
</dbReference>
<organism evidence="4 5">
    <name type="scientific">Actinacidiphila polyblastidii</name>
    <dbReference type="NCBI Taxonomy" id="3110430"/>
    <lineage>
        <taxon>Bacteria</taxon>
        <taxon>Bacillati</taxon>
        <taxon>Actinomycetota</taxon>
        <taxon>Actinomycetes</taxon>
        <taxon>Kitasatosporales</taxon>
        <taxon>Streptomycetaceae</taxon>
        <taxon>Actinacidiphila</taxon>
    </lineage>
</organism>
<dbReference type="SMART" id="SM00028">
    <property type="entry name" value="TPR"/>
    <property type="match status" value="3"/>
</dbReference>
<dbReference type="SUPFAM" id="SSF48452">
    <property type="entry name" value="TPR-like"/>
    <property type="match status" value="1"/>
</dbReference>
<evidence type="ECO:0000256" key="2">
    <source>
        <dbReference type="ARBA" id="ARBA00022803"/>
    </source>
</evidence>
<dbReference type="InterPro" id="IPR019734">
    <property type="entry name" value="TPR_rpt"/>
</dbReference>
<dbReference type="Gene3D" id="1.25.40.10">
    <property type="entry name" value="Tetratricopeptide repeat domain"/>
    <property type="match status" value="2"/>
</dbReference>
<proteinExistence type="predicted"/>
<dbReference type="InterPro" id="IPR050498">
    <property type="entry name" value="Ycf3"/>
</dbReference>
<dbReference type="InterPro" id="IPR011990">
    <property type="entry name" value="TPR-like_helical_dom_sf"/>
</dbReference>